<reference evidence="10 11" key="1">
    <citation type="journal article" date="2011" name="Front. Microbiol.">
        <title>Genomic signatures of strain selection and enhancement in Bacillus atrophaeus var. globigii, a historical biowarfare simulant.</title>
        <authorList>
            <person name="Gibbons H.S."/>
            <person name="Broomall S.M."/>
            <person name="McNew L.A."/>
            <person name="Daligault H."/>
            <person name="Chapman C."/>
            <person name="Bruce D."/>
            <person name="Karavis M."/>
            <person name="Krepps M."/>
            <person name="McGregor P.A."/>
            <person name="Hong C."/>
            <person name="Park K.H."/>
            <person name="Akmal A."/>
            <person name="Feldman A."/>
            <person name="Lin J.S."/>
            <person name="Chang W.E."/>
            <person name="Higgs B.W."/>
            <person name="Demirev P."/>
            <person name="Lindquist J."/>
            <person name="Liem A."/>
            <person name="Fochler E."/>
            <person name="Read T.D."/>
            <person name="Tapia R."/>
            <person name="Johnson S."/>
            <person name="Bishop-Lilly K.A."/>
            <person name="Detter C."/>
            <person name="Han C."/>
            <person name="Sozhamannan S."/>
            <person name="Rosenzweig C.N."/>
            <person name="Skowronski E.W."/>
        </authorList>
    </citation>
    <scope>NUCLEOTIDE SEQUENCE [LARGE SCALE GENOMIC DNA]</scope>
    <source>
        <strain evidence="10 11">AIT1</strain>
    </source>
</reference>
<protein>
    <submittedName>
        <fullName evidence="10">Monovalent cation/H+ antiporter subunit D</fullName>
    </submittedName>
</protein>
<dbReference type="OrthoDB" id="9768329at2"/>
<comment type="similarity">
    <text evidence="2">Belongs to the CPA3 antiporters (TC 2.A.63) subunit D family.</text>
</comment>
<feature type="transmembrane region" description="Helical" evidence="8">
    <location>
        <begin position="328"/>
        <end position="350"/>
    </location>
</feature>
<keyword evidence="11" id="KW-1185">Reference proteome</keyword>
<dbReference type="PANTHER" id="PTHR42703:SF1">
    <property type="entry name" value="NA(+)_H(+) ANTIPORTER SUBUNIT D1"/>
    <property type="match status" value="1"/>
</dbReference>
<evidence type="ECO:0000256" key="8">
    <source>
        <dbReference type="SAM" id="Phobius"/>
    </source>
</evidence>
<name>A0A432X8D6_9GAMM</name>
<evidence type="ECO:0000313" key="10">
    <source>
        <dbReference type="EMBL" id="RUO43647.1"/>
    </source>
</evidence>
<organism evidence="10 11">
    <name type="scientific">Aliidiomarina taiwanensis</name>
    <dbReference type="NCBI Taxonomy" id="946228"/>
    <lineage>
        <taxon>Bacteria</taxon>
        <taxon>Pseudomonadati</taxon>
        <taxon>Pseudomonadota</taxon>
        <taxon>Gammaproteobacteria</taxon>
        <taxon>Alteromonadales</taxon>
        <taxon>Idiomarinaceae</taxon>
        <taxon>Aliidiomarina</taxon>
    </lineage>
</organism>
<comment type="caution">
    <text evidence="10">The sequence shown here is derived from an EMBL/GenBank/DDBJ whole genome shotgun (WGS) entry which is preliminary data.</text>
</comment>
<evidence type="ECO:0000259" key="9">
    <source>
        <dbReference type="Pfam" id="PF00361"/>
    </source>
</evidence>
<evidence type="ECO:0000256" key="5">
    <source>
        <dbReference type="ARBA" id="ARBA00022989"/>
    </source>
</evidence>
<dbReference type="PRINTS" id="PR01437">
    <property type="entry name" value="NUOXDRDTASE4"/>
</dbReference>
<keyword evidence="4 7" id="KW-0812">Transmembrane</keyword>
<feature type="transmembrane region" description="Helical" evidence="8">
    <location>
        <begin position="131"/>
        <end position="150"/>
    </location>
</feature>
<evidence type="ECO:0000256" key="7">
    <source>
        <dbReference type="RuleBase" id="RU000320"/>
    </source>
</evidence>
<feature type="transmembrane region" description="Helical" evidence="8">
    <location>
        <begin position="162"/>
        <end position="183"/>
    </location>
</feature>
<dbReference type="Pfam" id="PF00361">
    <property type="entry name" value="Proton_antipo_M"/>
    <property type="match status" value="1"/>
</dbReference>
<dbReference type="GO" id="GO:0008137">
    <property type="term" value="F:NADH dehydrogenase (ubiquinone) activity"/>
    <property type="evidence" value="ECO:0007669"/>
    <property type="project" value="InterPro"/>
</dbReference>
<feature type="transmembrane region" description="Helical" evidence="8">
    <location>
        <begin position="452"/>
        <end position="473"/>
    </location>
</feature>
<dbReference type="RefSeq" id="WP_126756041.1">
    <property type="nucleotide sequence ID" value="NZ_PIPQ01000001.1"/>
</dbReference>
<feature type="transmembrane region" description="Helical" evidence="8">
    <location>
        <begin position="302"/>
        <end position="322"/>
    </location>
</feature>
<comment type="subcellular location">
    <subcellularLocation>
        <location evidence="1">Cell membrane</location>
        <topology evidence="1">Multi-pass membrane protein</topology>
    </subcellularLocation>
    <subcellularLocation>
        <location evidence="7">Membrane</location>
        <topology evidence="7">Multi-pass membrane protein</topology>
    </subcellularLocation>
</comment>
<accession>A0A432X8D6</accession>
<feature type="transmembrane region" description="Helical" evidence="8">
    <location>
        <begin position="107"/>
        <end position="125"/>
    </location>
</feature>
<keyword evidence="6 8" id="KW-0472">Membrane</keyword>
<evidence type="ECO:0000256" key="1">
    <source>
        <dbReference type="ARBA" id="ARBA00004651"/>
    </source>
</evidence>
<evidence type="ECO:0000256" key="2">
    <source>
        <dbReference type="ARBA" id="ARBA00005346"/>
    </source>
</evidence>
<dbReference type="AlphaFoldDB" id="A0A432X8D6"/>
<feature type="transmembrane region" description="Helical" evidence="8">
    <location>
        <begin position="81"/>
        <end position="100"/>
    </location>
</feature>
<feature type="transmembrane region" description="Helical" evidence="8">
    <location>
        <begin position="203"/>
        <end position="227"/>
    </location>
</feature>
<dbReference type="NCBIfam" id="NF009309">
    <property type="entry name" value="PRK12666.1"/>
    <property type="match status" value="1"/>
</dbReference>
<feature type="transmembrane region" description="Helical" evidence="8">
    <location>
        <begin position="276"/>
        <end position="295"/>
    </location>
</feature>
<feature type="domain" description="NADH:quinone oxidoreductase/Mrp antiporter transmembrane" evidence="9">
    <location>
        <begin position="126"/>
        <end position="413"/>
    </location>
</feature>
<feature type="transmembrane region" description="Helical" evidence="8">
    <location>
        <begin position="234"/>
        <end position="256"/>
    </location>
</feature>
<dbReference type="InterPro" id="IPR003918">
    <property type="entry name" value="NADH_UbQ_OxRdtase"/>
</dbReference>
<dbReference type="PANTHER" id="PTHR42703">
    <property type="entry name" value="NADH DEHYDROGENASE"/>
    <property type="match status" value="1"/>
</dbReference>
<proteinExistence type="inferred from homology"/>
<evidence type="ECO:0000313" key="11">
    <source>
        <dbReference type="Proteomes" id="UP000286976"/>
    </source>
</evidence>
<sequence>MSHLLLTPILLPALTAVLLVFMARSSLKVTRVISLASALVVLAVSLYFVAQSAAGGIEVYALGNWLPPFGIIIIADRLSSLMLLVNAVLVVSSIAFTFSWKAERNDSLQPLIHFLAMGVNGAFLTGDLFNLFVFFEVMLIASYALAIFGGGKERAKAGLHYVILNLVGSSFFIIGLGIVYGLLGTMNMADLAAKVAELPPEHAPLLAAAALVLLLVFGLKSAILPLYFWLPRAYAAAIAPVAALFAIMTKVGVYSIVRVHGMIFNQAPIADLLAPWLWPIAILTIAAGSIGVLGVKRVRSQIAYTVVISVGTMIAGIAMNTAEALQATFYYLIHSTWITAVLFLLTEVIAQQRGSMADSIVRGPQIRQHSLLASYFFVAAIAVVGMPPLSGFFGKILLLKATPAGPAQVWLWSVILVGSLATIVALGRTGSTLFWRVTEYKDSKPKVARSSWWSMNSLMALTIALVVFAQPVLTYLGDMSAQLINPTQYFHAVLSTEVVSK</sequence>
<feature type="transmembrane region" description="Helical" evidence="8">
    <location>
        <begin position="409"/>
        <end position="431"/>
    </location>
</feature>
<evidence type="ECO:0000256" key="3">
    <source>
        <dbReference type="ARBA" id="ARBA00022475"/>
    </source>
</evidence>
<evidence type="ECO:0000256" key="6">
    <source>
        <dbReference type="ARBA" id="ARBA00023136"/>
    </source>
</evidence>
<dbReference type="GO" id="GO:0042773">
    <property type="term" value="P:ATP synthesis coupled electron transport"/>
    <property type="evidence" value="ECO:0007669"/>
    <property type="project" value="InterPro"/>
</dbReference>
<dbReference type="GO" id="GO:0005886">
    <property type="term" value="C:plasma membrane"/>
    <property type="evidence" value="ECO:0007669"/>
    <property type="project" value="UniProtKB-SubCell"/>
</dbReference>
<feature type="transmembrane region" description="Helical" evidence="8">
    <location>
        <begin position="32"/>
        <end position="50"/>
    </location>
</feature>
<dbReference type="Proteomes" id="UP000286976">
    <property type="component" value="Unassembled WGS sequence"/>
</dbReference>
<feature type="transmembrane region" description="Helical" evidence="8">
    <location>
        <begin position="371"/>
        <end position="389"/>
    </location>
</feature>
<keyword evidence="5 8" id="KW-1133">Transmembrane helix</keyword>
<dbReference type="EMBL" id="PIPQ01000001">
    <property type="protein sequence ID" value="RUO43647.1"/>
    <property type="molecule type" value="Genomic_DNA"/>
</dbReference>
<dbReference type="InterPro" id="IPR001750">
    <property type="entry name" value="ND/Mrp_TM"/>
</dbReference>
<dbReference type="InterPro" id="IPR050586">
    <property type="entry name" value="CPA3_Na-H_Antiporter_D"/>
</dbReference>
<keyword evidence="3" id="KW-1003">Cell membrane</keyword>
<gene>
    <name evidence="10" type="ORF">CWE15_00140</name>
</gene>
<evidence type="ECO:0000256" key="4">
    <source>
        <dbReference type="ARBA" id="ARBA00022692"/>
    </source>
</evidence>